<dbReference type="PANTHER" id="PTHR30426:SF0">
    <property type="entry name" value="4-HYDROXY-3-METHYLBUT-2-ENYL DIPHOSPHATE REDUCTASE"/>
    <property type="match status" value="1"/>
</dbReference>
<proteinExistence type="inferred from homology"/>
<keyword evidence="3 5" id="KW-0408">Iron</keyword>
<dbReference type="GO" id="GO:0050992">
    <property type="term" value="P:dimethylallyl diphosphate biosynthetic process"/>
    <property type="evidence" value="ECO:0007669"/>
    <property type="project" value="UniProtKB-UniRule"/>
</dbReference>
<feature type="binding site" evidence="5">
    <location>
        <position position="242"/>
    </location>
    <ligand>
        <name>dimethylallyl diphosphate</name>
        <dbReference type="ChEBI" id="CHEBI:57623"/>
    </ligand>
</feature>
<dbReference type="GO" id="GO:0046872">
    <property type="term" value="F:metal ion binding"/>
    <property type="evidence" value="ECO:0007669"/>
    <property type="project" value="UniProtKB-KW"/>
</dbReference>
<dbReference type="Pfam" id="PF02401">
    <property type="entry name" value="LYTB"/>
    <property type="match status" value="1"/>
</dbReference>
<feature type="binding site" evidence="5">
    <location>
        <position position="139"/>
    </location>
    <ligand>
        <name>dimethylallyl diphosphate</name>
        <dbReference type="ChEBI" id="CHEBI:57623"/>
    </ligand>
</feature>
<accession>A0A1P8UF87</accession>
<feature type="binding site" evidence="5">
    <location>
        <position position="241"/>
    </location>
    <ligand>
        <name>(2E)-4-hydroxy-3-methylbut-2-enyl diphosphate</name>
        <dbReference type="ChEBI" id="CHEBI:128753"/>
    </ligand>
</feature>
<dbReference type="STRING" id="1765967.BW247_04735"/>
<feature type="binding site" evidence="5">
    <location>
        <position position="139"/>
    </location>
    <ligand>
        <name>(2E)-4-hydroxy-3-methylbut-2-enyl diphosphate</name>
        <dbReference type="ChEBI" id="CHEBI:128753"/>
    </ligand>
</feature>
<keyword evidence="4 5" id="KW-0411">Iron-sulfur</keyword>
<evidence type="ECO:0000256" key="5">
    <source>
        <dbReference type="HAMAP-Rule" id="MF_00191"/>
    </source>
</evidence>
<feature type="binding site" evidence="5">
    <location>
        <position position="242"/>
    </location>
    <ligand>
        <name>(2E)-4-hydroxy-3-methylbut-2-enyl diphosphate</name>
        <dbReference type="ChEBI" id="CHEBI:128753"/>
    </ligand>
</feature>
<sequence>MAASSQQHKNARRAGMEVVLANPRGFCAGVIRAVEIVERALDAYGAPVYVVHEIVHNEHVVKGLRERGAVFVDHVAEVPDGATMIFSAHGVAAAVSKHAQSRDLRVIDATCPLVTKVHVEVAQHAKQGREVVLIGHAGHPEVIGTMGQYDTADGGAIYLVETVEDAEKLAVCDPSRLAYVTQTTLSLDDARQITEVLQRRFPAIRAPRRDDICYATQNRQVAVRELSRDIDVLLVIGAPNSSNSNRLREVGEQMGVPSYLVPSAAELDPAWVADAARVGVTAGASAPAVLVKGVLEALSRLGVEDVREMDAEHETVTFNLPQTLLRDLRAAERAENSVSQQERV</sequence>
<feature type="binding site" evidence="5">
    <location>
        <position position="243"/>
    </location>
    <ligand>
        <name>isopentenyl diphosphate</name>
        <dbReference type="ChEBI" id="CHEBI:128769"/>
    </ligand>
</feature>
<evidence type="ECO:0000256" key="1">
    <source>
        <dbReference type="ARBA" id="ARBA00022485"/>
    </source>
</evidence>
<comment type="catalytic activity">
    <reaction evidence="5">
        <text>isopentenyl diphosphate + 2 oxidized [2Fe-2S]-[ferredoxin] + H2O = (2E)-4-hydroxy-3-methylbut-2-enyl diphosphate + 2 reduced [2Fe-2S]-[ferredoxin] + 2 H(+)</text>
        <dbReference type="Rhea" id="RHEA:24488"/>
        <dbReference type="Rhea" id="RHEA-COMP:10000"/>
        <dbReference type="Rhea" id="RHEA-COMP:10001"/>
        <dbReference type="ChEBI" id="CHEBI:15377"/>
        <dbReference type="ChEBI" id="CHEBI:15378"/>
        <dbReference type="ChEBI" id="CHEBI:33737"/>
        <dbReference type="ChEBI" id="CHEBI:33738"/>
        <dbReference type="ChEBI" id="CHEBI:128753"/>
        <dbReference type="ChEBI" id="CHEBI:128769"/>
        <dbReference type="EC" id="1.17.7.4"/>
    </reaction>
</comment>
<dbReference type="Gene3D" id="3.40.50.11270">
    <property type="match status" value="1"/>
</dbReference>
<feature type="binding site" evidence="5">
    <location>
        <position position="285"/>
    </location>
    <ligand>
        <name>(2E)-4-hydroxy-3-methylbut-2-enyl diphosphate</name>
        <dbReference type="ChEBI" id="CHEBI:128753"/>
    </ligand>
</feature>
<feature type="binding site" evidence="5">
    <location>
        <position position="241"/>
    </location>
    <ligand>
        <name>dimethylallyl diphosphate</name>
        <dbReference type="ChEBI" id="CHEBI:57623"/>
    </ligand>
</feature>
<evidence type="ECO:0000313" key="7">
    <source>
        <dbReference type="Proteomes" id="UP000243807"/>
    </source>
</evidence>
<dbReference type="InterPro" id="IPR003451">
    <property type="entry name" value="LytB/IspH"/>
</dbReference>
<dbReference type="AlphaFoldDB" id="A0A1P8UF87"/>
<keyword evidence="1 5" id="KW-0004">4Fe-4S</keyword>
<dbReference type="PANTHER" id="PTHR30426">
    <property type="entry name" value="4-HYDROXY-3-METHYLBUT-2-ENYL DIPHOSPHATE REDUCTASE"/>
    <property type="match status" value="1"/>
</dbReference>
<dbReference type="Gene3D" id="3.40.1010.20">
    <property type="entry name" value="4-hydroxy-3-methylbut-2-enyl diphosphate reductase, catalytic domain"/>
    <property type="match status" value="2"/>
</dbReference>
<dbReference type="Proteomes" id="UP000243807">
    <property type="component" value="Chromosome"/>
</dbReference>
<comment type="function">
    <text evidence="5">Catalyzes the conversion of 1-hydroxy-2-methyl-2-(E)-butenyl 4-diphosphate (HMBPP) into a mixture of isopentenyl diphosphate (IPP) and dimethylallyl diphosphate (DMAPP). Acts in the terminal step of the DOXP/MEP pathway for isoprenoid precursor biosynthesis.</text>
</comment>
<keyword evidence="5" id="KW-0560">Oxidoreductase</keyword>
<comment type="similarity">
    <text evidence="5">Belongs to the IspH family.</text>
</comment>
<organism evidence="6 7">
    <name type="scientific">Acidihalobacter ferrooxydans</name>
    <dbReference type="NCBI Taxonomy" id="1765967"/>
    <lineage>
        <taxon>Bacteria</taxon>
        <taxon>Pseudomonadati</taxon>
        <taxon>Pseudomonadota</taxon>
        <taxon>Gammaproteobacteria</taxon>
        <taxon>Chromatiales</taxon>
        <taxon>Ectothiorhodospiraceae</taxon>
        <taxon>Acidihalobacter</taxon>
    </lineage>
</organism>
<feature type="binding site" evidence="5">
    <location>
        <position position="89"/>
    </location>
    <ligand>
        <name>(2E)-4-hydroxy-3-methylbut-2-enyl diphosphate</name>
        <dbReference type="ChEBI" id="CHEBI:128753"/>
    </ligand>
</feature>
<comment type="cofactor">
    <cofactor evidence="5">
        <name>[4Fe-4S] cluster</name>
        <dbReference type="ChEBI" id="CHEBI:49883"/>
    </cofactor>
    <text evidence="5">Binds 1 [4Fe-4S] cluster per subunit.</text>
</comment>
<feature type="binding site" evidence="5">
    <location>
        <position position="89"/>
    </location>
    <ligand>
        <name>isopentenyl diphosphate</name>
        <dbReference type="ChEBI" id="CHEBI:128769"/>
    </ligand>
</feature>
<comment type="pathway">
    <text evidence="5">Isoprenoid biosynthesis; dimethylallyl diphosphate biosynthesis; dimethylallyl diphosphate from (2E)-4-hydroxy-3-methylbutenyl diphosphate: step 1/1.</text>
</comment>
<protein>
    <recommendedName>
        <fullName evidence="5">4-hydroxy-3-methylbut-2-enyl diphosphate reductase</fullName>
        <shortName evidence="5">HMBPP reductase</shortName>
        <ecNumber evidence="5">1.17.7.4</ecNumber>
    </recommendedName>
</protein>
<feature type="binding site" evidence="5">
    <location>
        <position position="243"/>
    </location>
    <ligand>
        <name>dimethylallyl diphosphate</name>
        <dbReference type="ChEBI" id="CHEBI:57623"/>
    </ligand>
</feature>
<feature type="active site" description="Proton donor" evidence="5">
    <location>
        <position position="141"/>
    </location>
</feature>
<gene>
    <name evidence="5" type="primary">ispH</name>
    <name evidence="6" type="ORF">BW247_04735</name>
</gene>
<keyword evidence="7" id="KW-1185">Reference proteome</keyword>
<feature type="binding site" evidence="5">
    <location>
        <position position="243"/>
    </location>
    <ligand>
        <name>(2E)-4-hydroxy-3-methylbut-2-enyl diphosphate</name>
        <dbReference type="ChEBI" id="CHEBI:128753"/>
    </ligand>
</feature>
<feature type="binding site" evidence="5">
    <location>
        <position position="111"/>
    </location>
    <ligand>
        <name>[4Fe-4S] cluster</name>
        <dbReference type="ChEBI" id="CHEBI:49883"/>
    </ligand>
</feature>
<feature type="binding site" evidence="5">
    <location>
        <position position="241"/>
    </location>
    <ligand>
        <name>isopentenyl diphosphate</name>
        <dbReference type="ChEBI" id="CHEBI:128769"/>
    </ligand>
</feature>
<reference evidence="6 7" key="1">
    <citation type="submission" date="2017-01" db="EMBL/GenBank/DDBJ databases">
        <title>Draft sequence of Acidihalobacter ferrooxidans strain DSM 14175 (strain V8).</title>
        <authorList>
            <person name="Khaleque H.N."/>
            <person name="Ramsay J.P."/>
            <person name="Murphy R.J.T."/>
            <person name="Kaksonen A.H."/>
            <person name="Boxall N.J."/>
            <person name="Watkin E.L.J."/>
        </authorList>
    </citation>
    <scope>NUCLEOTIDE SEQUENCE [LARGE SCALE GENOMIC DNA]</scope>
    <source>
        <strain evidence="6 7">V8</strain>
    </source>
</reference>
<dbReference type="EMBL" id="CP019434">
    <property type="protein sequence ID" value="APZ42478.1"/>
    <property type="molecule type" value="Genomic_DNA"/>
</dbReference>
<feature type="binding site" evidence="5">
    <location>
        <position position="213"/>
    </location>
    <ligand>
        <name>[4Fe-4S] cluster</name>
        <dbReference type="ChEBI" id="CHEBI:49883"/>
    </ligand>
</feature>
<feature type="binding site" evidence="5">
    <location>
        <position position="56"/>
    </location>
    <ligand>
        <name>dimethylallyl diphosphate</name>
        <dbReference type="ChEBI" id="CHEBI:57623"/>
    </ligand>
</feature>
<comment type="pathway">
    <text evidence="5">Isoprenoid biosynthesis; isopentenyl diphosphate biosynthesis via DXP pathway; isopentenyl diphosphate from 1-deoxy-D-xylulose 5-phosphate: step 6/6.</text>
</comment>
<evidence type="ECO:0000313" key="6">
    <source>
        <dbReference type="EMBL" id="APZ42478.1"/>
    </source>
</evidence>
<feature type="binding site" evidence="5">
    <location>
        <position position="56"/>
    </location>
    <ligand>
        <name>isopentenyl diphosphate</name>
        <dbReference type="ChEBI" id="CHEBI:128769"/>
    </ligand>
</feature>
<dbReference type="GO" id="GO:0051539">
    <property type="term" value="F:4 iron, 4 sulfur cluster binding"/>
    <property type="evidence" value="ECO:0007669"/>
    <property type="project" value="UniProtKB-UniRule"/>
</dbReference>
<name>A0A1P8UF87_9GAMM</name>
<feature type="binding site" evidence="5">
    <location>
        <position position="285"/>
    </location>
    <ligand>
        <name>dimethylallyl diphosphate</name>
        <dbReference type="ChEBI" id="CHEBI:57623"/>
    </ligand>
</feature>
<dbReference type="HAMAP" id="MF_00191">
    <property type="entry name" value="IspH"/>
    <property type="match status" value="1"/>
</dbReference>
<keyword evidence="5" id="KW-0414">Isoprene biosynthesis</keyword>
<feature type="binding site" evidence="5">
    <location>
        <position position="27"/>
    </location>
    <ligand>
        <name>[4Fe-4S] cluster</name>
        <dbReference type="ChEBI" id="CHEBI:49883"/>
    </ligand>
</feature>
<feature type="binding site" evidence="5">
    <location>
        <position position="56"/>
    </location>
    <ligand>
        <name>(2E)-4-hydroxy-3-methylbut-2-enyl diphosphate</name>
        <dbReference type="ChEBI" id="CHEBI:128753"/>
    </ligand>
</feature>
<feature type="binding site" evidence="5">
    <location>
        <position position="183"/>
    </location>
    <ligand>
        <name>(2E)-4-hydroxy-3-methylbut-2-enyl diphosphate</name>
        <dbReference type="ChEBI" id="CHEBI:128753"/>
    </ligand>
</feature>
<dbReference type="UniPathway" id="UPA00056">
    <property type="reaction ID" value="UER00097"/>
</dbReference>
<keyword evidence="2 5" id="KW-0479">Metal-binding</keyword>
<evidence type="ECO:0000256" key="2">
    <source>
        <dbReference type="ARBA" id="ARBA00022723"/>
    </source>
</evidence>
<dbReference type="NCBIfam" id="TIGR00216">
    <property type="entry name" value="ispH_lytB"/>
    <property type="match status" value="1"/>
</dbReference>
<evidence type="ECO:0000256" key="4">
    <source>
        <dbReference type="ARBA" id="ARBA00023014"/>
    </source>
</evidence>
<dbReference type="NCBIfam" id="NF002190">
    <property type="entry name" value="PRK01045.1-4"/>
    <property type="match status" value="1"/>
</dbReference>
<dbReference type="KEGG" id="afy:BW247_04735"/>
<dbReference type="GO" id="GO:0019288">
    <property type="term" value="P:isopentenyl diphosphate biosynthetic process, methylerythritol 4-phosphate pathway"/>
    <property type="evidence" value="ECO:0007669"/>
    <property type="project" value="UniProtKB-UniRule"/>
</dbReference>
<dbReference type="NCBIfam" id="NF002188">
    <property type="entry name" value="PRK01045.1-2"/>
    <property type="match status" value="1"/>
</dbReference>
<dbReference type="CDD" id="cd13944">
    <property type="entry name" value="lytB_ispH"/>
    <property type="match status" value="1"/>
</dbReference>
<dbReference type="EC" id="1.17.7.4" evidence="5"/>
<feature type="binding site" evidence="5">
    <location>
        <position position="89"/>
    </location>
    <ligand>
        <name>dimethylallyl diphosphate</name>
        <dbReference type="ChEBI" id="CHEBI:57623"/>
    </ligand>
</feature>
<feature type="binding site" evidence="5">
    <location>
        <position position="242"/>
    </location>
    <ligand>
        <name>isopentenyl diphosphate</name>
        <dbReference type="ChEBI" id="CHEBI:128769"/>
    </ligand>
</feature>
<dbReference type="UniPathway" id="UPA00059">
    <property type="reaction ID" value="UER00105"/>
</dbReference>
<comment type="catalytic activity">
    <reaction evidence="5">
        <text>dimethylallyl diphosphate + 2 oxidized [2Fe-2S]-[ferredoxin] + H2O = (2E)-4-hydroxy-3-methylbut-2-enyl diphosphate + 2 reduced [2Fe-2S]-[ferredoxin] + 2 H(+)</text>
        <dbReference type="Rhea" id="RHEA:24825"/>
        <dbReference type="Rhea" id="RHEA-COMP:10000"/>
        <dbReference type="Rhea" id="RHEA-COMP:10001"/>
        <dbReference type="ChEBI" id="CHEBI:15377"/>
        <dbReference type="ChEBI" id="CHEBI:15378"/>
        <dbReference type="ChEBI" id="CHEBI:33737"/>
        <dbReference type="ChEBI" id="CHEBI:33738"/>
        <dbReference type="ChEBI" id="CHEBI:57623"/>
        <dbReference type="ChEBI" id="CHEBI:128753"/>
        <dbReference type="EC" id="1.17.7.4"/>
    </reaction>
</comment>
<evidence type="ECO:0000256" key="3">
    <source>
        <dbReference type="ARBA" id="ARBA00023004"/>
    </source>
</evidence>
<feature type="binding site" evidence="5">
    <location>
        <position position="285"/>
    </location>
    <ligand>
        <name>isopentenyl diphosphate</name>
        <dbReference type="ChEBI" id="CHEBI:128769"/>
    </ligand>
</feature>
<dbReference type="GO" id="GO:0051745">
    <property type="term" value="F:4-hydroxy-3-methylbut-2-enyl diphosphate reductase activity"/>
    <property type="evidence" value="ECO:0007669"/>
    <property type="project" value="UniProtKB-UniRule"/>
</dbReference>
<dbReference type="GO" id="GO:0016114">
    <property type="term" value="P:terpenoid biosynthetic process"/>
    <property type="evidence" value="ECO:0007669"/>
    <property type="project" value="UniProtKB-UniRule"/>
</dbReference>
<feature type="binding site" evidence="5">
    <location>
        <position position="139"/>
    </location>
    <ligand>
        <name>isopentenyl diphosphate</name>
        <dbReference type="ChEBI" id="CHEBI:128769"/>
    </ligand>
</feature>